<evidence type="ECO:0000313" key="1">
    <source>
        <dbReference type="EMBL" id="MCN9241349.1"/>
    </source>
</evidence>
<name>A0ABT0ZCN9_9ACTN</name>
<evidence type="ECO:0000313" key="2">
    <source>
        <dbReference type="Proteomes" id="UP001523219"/>
    </source>
</evidence>
<sequence length="63" mass="7075">MTRRCCSWLKLPDEAAEGDDYRCMAELLDHLGLDAALRDLCVRARDDSVDEGIRKAAEDFGDT</sequence>
<protein>
    <submittedName>
        <fullName evidence="1">Uncharacterized protein</fullName>
    </submittedName>
</protein>
<proteinExistence type="predicted"/>
<accession>A0ABT0ZCN9</accession>
<dbReference type="EMBL" id="JAMWMR010000007">
    <property type="protein sequence ID" value="MCN9241349.1"/>
    <property type="molecule type" value="Genomic_DNA"/>
</dbReference>
<dbReference type="RefSeq" id="WP_252424532.1">
    <property type="nucleotide sequence ID" value="NZ_JAMWMR010000007.1"/>
</dbReference>
<reference evidence="1 2" key="1">
    <citation type="submission" date="2022-05" db="EMBL/GenBank/DDBJ databases">
        <title>Streptomyces sp. nov. RY43-2 isolated from soil of a peat swamp forest.</title>
        <authorList>
            <person name="Kanchanasin P."/>
            <person name="Tanasupawat S."/>
            <person name="Phongsopitanun W."/>
        </authorList>
    </citation>
    <scope>NUCLEOTIDE SEQUENCE [LARGE SCALE GENOMIC DNA]</scope>
    <source>
        <strain evidence="1 2">RY43-2</strain>
    </source>
</reference>
<dbReference type="Proteomes" id="UP001523219">
    <property type="component" value="Unassembled WGS sequence"/>
</dbReference>
<gene>
    <name evidence="1" type="ORF">NGF19_11200</name>
</gene>
<organism evidence="1 2">
    <name type="scientific">Streptomyces macrolidinus</name>
    <dbReference type="NCBI Taxonomy" id="2952607"/>
    <lineage>
        <taxon>Bacteria</taxon>
        <taxon>Bacillati</taxon>
        <taxon>Actinomycetota</taxon>
        <taxon>Actinomycetes</taxon>
        <taxon>Kitasatosporales</taxon>
        <taxon>Streptomycetaceae</taxon>
        <taxon>Streptomyces</taxon>
    </lineage>
</organism>
<comment type="caution">
    <text evidence="1">The sequence shown here is derived from an EMBL/GenBank/DDBJ whole genome shotgun (WGS) entry which is preliminary data.</text>
</comment>
<keyword evidence="2" id="KW-1185">Reference proteome</keyword>